<proteinExistence type="predicted"/>
<organism evidence="3">
    <name type="scientific">Nocardia farcinica</name>
    <dbReference type="NCBI Taxonomy" id="37329"/>
    <lineage>
        <taxon>Bacteria</taxon>
        <taxon>Bacillati</taxon>
        <taxon>Actinomycetota</taxon>
        <taxon>Actinomycetes</taxon>
        <taxon>Mycobacteriales</taxon>
        <taxon>Nocardiaceae</taxon>
        <taxon>Nocardia</taxon>
    </lineage>
</organism>
<dbReference type="InterPro" id="IPR013737">
    <property type="entry name" value="Bac_rhamnosid_N"/>
</dbReference>
<evidence type="ECO:0000313" key="3">
    <source>
        <dbReference type="EMBL" id="VFA84272.1"/>
    </source>
</evidence>
<reference evidence="3" key="1">
    <citation type="submission" date="2019-02" db="EMBL/GenBank/DDBJ databases">
        <authorList>
            <consortium name="Pathogen Informatics"/>
        </authorList>
    </citation>
    <scope>NUCLEOTIDE SEQUENCE</scope>
    <source>
        <strain evidence="3">3012STDY6733949</strain>
    </source>
</reference>
<name>A0A449GZD3_NOCFR</name>
<dbReference type="GO" id="GO:0005975">
    <property type="term" value="P:carbohydrate metabolic process"/>
    <property type="evidence" value="ECO:0007669"/>
    <property type="project" value="InterPro"/>
</dbReference>
<dbReference type="Gene3D" id="2.60.420.10">
    <property type="entry name" value="Maltose phosphorylase, domain 3"/>
    <property type="match status" value="1"/>
</dbReference>
<accession>A0A449GZD3</accession>
<dbReference type="RefSeq" id="WP_137353035.1">
    <property type="nucleotide sequence ID" value="NZ_CAACYE020000001.1"/>
</dbReference>
<dbReference type="InterPro" id="IPR012341">
    <property type="entry name" value="6hp_glycosidase-like_sf"/>
</dbReference>
<protein>
    <submittedName>
        <fullName evidence="3">Bacterial alpha-L-rhamnosidase</fullName>
    </submittedName>
</protein>
<dbReference type="InterPro" id="IPR008979">
    <property type="entry name" value="Galactose-bd-like_sf"/>
</dbReference>
<dbReference type="Pfam" id="PF17389">
    <property type="entry name" value="Bac_rhamnosid6H"/>
    <property type="match status" value="1"/>
</dbReference>
<dbReference type="InterPro" id="IPR035396">
    <property type="entry name" value="Bac_rhamnosid6H"/>
</dbReference>
<dbReference type="PANTHER" id="PTHR34987:SF4">
    <property type="entry name" value="ALPHA-L-RHAMNOSIDASE C-TERMINAL DOMAIN-CONTAINING PROTEIN"/>
    <property type="match status" value="1"/>
</dbReference>
<sequence>MEYLPTSRTARTAGNRWGISWRGQWIGHPDEVEAPAMYSQLSHAVKSGPVRYLFRREFELDDVPAEAWARLTADSRYLLLVNGEPVGRGPVRAQPRRLHYDDYDLAPYLRRGANAVAVLVTYYGEANSIWQPAAPNATLGGHAVLVLEASIGERELVTDESWRVRELAGWGIAPLVGFHDVPVEVFDARRVDQDWVRRAVDAEWAVAAVVRAGHPGALARSRPPTDPYGALSPRPIGPLGGRTAAPVRHWLSAEAGFDMIADHPVAQVGKFFAAFPDLDRTEVAAAVRFAATPGAVRLVSVDFGRIVCGFVGFDLAAPRDTRVDLLFQEKAVDPAVPRTIANITGARYIARGSADSFRAIEISGLRHIHFLVTPGGAGEITLSGIQVREHLYPIRGEAYFASSDLELDALYEAGRRTVTLNAADAYTDCPTREQRAWVGDGVVHQMVHLSTSTDWSLARWYLELADSPRSDGMLPKSVVGEMEYNGGATIPDWALNWIHGVYNWYRYSGDPDFLRARLPTVERVLRWYLPYRTESGVLTDVPEWNLVDWSAIFVTGTSSILTALWARGLREYACMSEYLDNRGNAEWARNLLSETAAGFEMFWDGDRGTYVDHVLDGVVQPAASQLAGAVAIVSGLAPRERWGSIADWITDPKRLVIRSWIGGDGGYDDRKIADHMRGVQEITWDVHTQVVRAEPFGSYLVHDALAACGRAADVVHALRDWSVFLAGGYDTFGECWGWGTPAHGWSSTPTRDLVWYLLGVQPDLPGFASAVVAPAFGVVDEFRGAAPTSHGLLHVAVAGNSAVVDSPVPFSFRSPDGSVSAHPAGRASFS</sequence>
<evidence type="ECO:0000259" key="2">
    <source>
        <dbReference type="Pfam" id="PF17389"/>
    </source>
</evidence>
<evidence type="ECO:0000259" key="1">
    <source>
        <dbReference type="Pfam" id="PF08531"/>
    </source>
</evidence>
<dbReference type="SUPFAM" id="SSF48208">
    <property type="entry name" value="Six-hairpin glycosidases"/>
    <property type="match status" value="1"/>
</dbReference>
<feature type="domain" description="Alpha-L-rhamnosidase six-hairpin glycosidase" evidence="2">
    <location>
        <begin position="398"/>
        <end position="640"/>
    </location>
</feature>
<gene>
    <name evidence="3" type="ORF">NCTC1935_02101</name>
</gene>
<dbReference type="SUPFAM" id="SSF49785">
    <property type="entry name" value="Galactose-binding domain-like"/>
    <property type="match status" value="1"/>
</dbReference>
<dbReference type="InterPro" id="IPR008928">
    <property type="entry name" value="6-hairpin_glycosidase_sf"/>
</dbReference>
<dbReference type="Gene3D" id="2.60.120.260">
    <property type="entry name" value="Galactose-binding domain-like"/>
    <property type="match status" value="2"/>
</dbReference>
<dbReference type="Gene3D" id="1.50.10.10">
    <property type="match status" value="1"/>
</dbReference>
<dbReference type="AlphaFoldDB" id="A0A449GZD3"/>
<dbReference type="Pfam" id="PF08531">
    <property type="entry name" value="Bac_rhamnosid_N"/>
    <property type="match status" value="1"/>
</dbReference>
<feature type="domain" description="Bacterial alpha-L-rhamnosidase N-terminal" evidence="1">
    <location>
        <begin position="66"/>
        <end position="212"/>
    </location>
</feature>
<dbReference type="PANTHER" id="PTHR34987">
    <property type="entry name" value="C, PUTATIVE (AFU_ORTHOLOGUE AFUA_3G02880)-RELATED"/>
    <property type="match status" value="1"/>
</dbReference>
<dbReference type="EMBL" id="CAACYE010000005">
    <property type="protein sequence ID" value="VFA84272.1"/>
    <property type="molecule type" value="Genomic_DNA"/>
</dbReference>